<keyword evidence="9" id="KW-0548">Nucleotidyltransferase</keyword>
<keyword evidence="9" id="KW-0696">RNA-directed RNA polymerase</keyword>
<dbReference type="EMBL" id="ON746487">
    <property type="protein sequence ID" value="UYL95515.1"/>
    <property type="molecule type" value="Viral_cRNA"/>
</dbReference>
<evidence type="ECO:0000256" key="6">
    <source>
        <dbReference type="ARBA" id="ARBA00031012"/>
    </source>
</evidence>
<evidence type="ECO:0000256" key="3">
    <source>
        <dbReference type="ARBA" id="ARBA00022679"/>
    </source>
</evidence>
<dbReference type="EC" id="2.7.7.48" evidence="1"/>
<evidence type="ECO:0000259" key="8">
    <source>
        <dbReference type="PROSITE" id="PS50525"/>
    </source>
</evidence>
<proteinExistence type="predicted"/>
<evidence type="ECO:0000256" key="2">
    <source>
        <dbReference type="ARBA" id="ARBA00018602"/>
    </source>
</evidence>
<keyword evidence="3" id="KW-0808">Transferase</keyword>
<feature type="region of interest" description="Disordered" evidence="7">
    <location>
        <begin position="631"/>
        <end position="656"/>
    </location>
</feature>
<dbReference type="PROSITE" id="PS50525">
    <property type="entry name" value="RDRP_SSRNA_NEG_SEG"/>
    <property type="match status" value="1"/>
</dbReference>
<evidence type="ECO:0000256" key="4">
    <source>
        <dbReference type="ARBA" id="ARBA00030285"/>
    </source>
</evidence>
<organism evidence="9">
    <name type="scientific">Nanchang tick virus 1</name>
    <dbReference type="NCBI Taxonomy" id="2972289"/>
    <lineage>
        <taxon>Viruses</taxon>
        <taxon>Riboviria</taxon>
        <taxon>Orthornavirae</taxon>
        <taxon>Negarnaviricota</taxon>
        <taxon>Polyploviricotina</taxon>
        <taxon>Bunyaviricetes</taxon>
        <taxon>Elliovirales</taxon>
        <taxon>Peribunyaviridae</taxon>
    </lineage>
</organism>
<evidence type="ECO:0000256" key="5">
    <source>
        <dbReference type="ARBA" id="ARBA00030436"/>
    </source>
</evidence>
<dbReference type="InterPro" id="IPR007099">
    <property type="entry name" value="RNA-dir_pol_NSvirus"/>
</dbReference>
<name>A0A9E7V283_9VIRU</name>
<sequence length="2890" mass="327065">MEEEEWEIPPDLEGFQEDAHQGQTSIATQMMLYGSLGRIDAICDSAKGSRKPDYETCREAVDEMRFHRHEHFASLFMSENGIDPESTDVDHGQYILRKLQDKQAPDTLNLALETRLTDPQFKSIIRKTPDAVKMSVTDNGLHKVDFVEFTVTVAGEEASREKLSKYRELLEIYAVLDPSLSVITLNPANCKMTVLQEGREVKWQLPVLTEETRNAMIMSTRSVEKITRHIKPDEKQRFINYVNSSMSTKRKEMPDTKLPFAYSLKDFLGNAQLEGASQIFRSLTEEHKGLLLEGLLYTSLESDGKEELKEHLEAYEPDLRLKDKAQWEHFFEQARFEYSMKARNHKSENQPCQPKEADIWDAIKEADDVARNHFETLEQPKLSTHIPFAFRMPKDSEEVERLCAFLPEKMQGKHDKIHARTAAFYNAMCDLEEDDYVTDMLKDLFLSGSLNSEAYKDLLDGNVSMAIEGKTNSPMMVKREKAPRPTKILKISNETEEPVKLSKSTEKLIRDMDYFETNRNSHTVAMKKGRVLIVRPSGSKKKKDFEMLAGVGLKKLKSGLEPKLGRRVKSLPYFESATLDRYHDEHVEHLDQLIKLCTTAGSAIPDDCIDTSNMEEEKMKNRMKELLLEVQSKVSTSSDSDPSSADSSSEDYTPKVRSDEELDLKLFERGLHHFGRTHQVFYENISFISQMASSGFRVVYSNTDTQAIITMPSESLMKGETAVPYIIVTVRLPGDLYCSMGDHNEMVYKMKSGGHVIVTKGRRVNRAQVMGHMDSFPRFQIAKSIMAHLKRESGGGELSRQDMVRLFTFVNRISISSSSLLDNARYMVELCMADLSNVKKYIEGNFMVPIKTRVHAYMYKRLMLMLSKVNQAMQTIKMRLPQVTEEGEVDISSMRIVDGEFPSYLFDHTYRKPDQLLQEVITLFFCTPKALHGKFHNSVNIHKTPLEIQEPLNDVDLPSTCTENVTERCHYNPVVVALATMAAEGTCSGSPEQVRQSYRRMEKPDMNPLSVPTLTSTRSTLIEREGKGLQETVLNDLSEMDGSTLFEGLDPKSKERIQGMITNCAKKVHDPSMRPNTRQKVWRKMKKKVNDIAGNVSNITKFLNHVMSLNAETGQLYMRPIMAKDKSRSKLISLIKEQAKAEAGDVNSEFSHLPEFAGEALENYKFFDSGVVLTEVLQKVLNDRRDGRETTITSMAFDCLKSGDKATFAVRPKGQRTQKDREIFVLDLGSKTCLYLLEHFYKQMCFKMQSEKISLAGDLKVIDMYNQTKVEITWCRQMLEAIAMTHDSEESDLTERENVMCIHFDLDMTKWAPKDNLLKFYWVVAYCQYLRLGEKLFFFKILDRLWNKVMYLDDNLILQSMKNVGTGEADGEGCIFYRSTDGYKRNLVPIQMTWLQGQLNYLSSFLHAGIMKMFEDIIEEELGRENVLVHANVHSDDNETTVCCKTTLTFNEAALKFWNILDFLTKNVCIEMSLKKSYVSRTAKSFISIYNIGGEQIHPWVKPLMTTVSGLPYLTLADDISSAMSKVAEAGSKGAPRHTLEIAINIARRHILDAHGVLDKKDNCNLFSKKLGIPEELLPTTLGGMHVRDMTSLIIGGPKVIDKMNLMMLMRNLTGALSDRSPSKEVSYKNLETAAKPPLRNITKGEVLKALQLIVLSDLLCYETMDSEESNTHCKGLNFLRPAKFLMRRSGGTNPFKTGTVAELKEEAEAIKKQYPQIMVQKPLSIEDLLNYYKCQYADTKFQDSLAGQSPAMLKLSMIQQRHKPRYRLLHTGKVGEGEVVEGNPEEQTTGSEEFTEIEVKVINGIPITMDELCIYLNNRMSRIQPRTADCQMLWARYCSNDPEFKCLQFVNENCITGSTFRRQNTIPIKKPDFRRYSDMVNTVASIISTTTSDDYAKRNGFTMSHSSSAGRDWEILEGMFPRECMVLKYRAMCNPGDHQLFLKMMASYEDTVHSPKKLADYRANLTKPLSPLEEEDMLVALRIKKKVMKEKERLKHWESLDFQNDYESPRDFVDAILETGAPAPEWSRMTEKQIEACKTLNETLSKDLIRMTRTFKMETGKVIFCPPTAVADLISVTLQLRSVVESSPSKQFTMHLSRQLTPRRDQAILEKEVGTVRWCEYAARAVSLLYEIMRCLGFSSHEMTIVLKSTNYAGKPVASMTDHITKLSRTDLQRLLAPTALMAQEYVPLLLRQACPHTKVWLIAQKTHGQGAFTCKIMGNGFRMIAVGSGRSIVDVRIEANKKRIPVEEINMALQDLARDIYFGGRKAFHGEVHLSKVFTVKGIPDDTPEDRLVLGHGNRLVLNRNGKGVGLLEAIKLSDKGDSLSQREIDYKELLPNLFGVVVEEERTRSEVPHKYDLEADMSSIEVIEPGRAPLDINKVIAKVNYRAVIARRWHQVSLESLIKCMRRPGTYTGLAGSLHCKFAMKLVDPGYGDRWLDTKSNGTPMMLKVRQHLEALMVYHQMVSDPERDTNVQRDLEDIKALEAALITMSDNPVMMETAGKKLQEMLNDKKQVVKMKTSRPSAPEKDYDIPEEVVRNTISTLMKLERWADIESTQKMAPETVRDVLIGSYPSGRMDFVVQSSSIVSTIQQAATGQRSKPRVVPRRKRPQTQLAEVIRNADIAALNEDEAVIMARGLGMFLSMTRAEPSLAAEAVNIAISDISEDTNAVKLVLETALAKLDSDVYYSIPCVQGTKGYFPAGVRVETERECSAMIRAKICQSNTISNPVKLFGMLSIGSSDLLRQHLTGTEPADYVGAMLAMSKGKKRGTLVQKKKQVPPSKSGRLLKRAGAAVQKATFYGLKGTDAVDAGLSDARADEYTTGTEVSDADVPLTVQVVQSTSGFPKEASTSRRLEPESPPDKVMEEYRFEDVGVAMLADMSDSDTSDED</sequence>
<evidence type="ECO:0000256" key="7">
    <source>
        <dbReference type="SAM" id="MobiDB-lite"/>
    </source>
</evidence>
<dbReference type="GO" id="GO:0003968">
    <property type="term" value="F:RNA-directed RNA polymerase activity"/>
    <property type="evidence" value="ECO:0007669"/>
    <property type="project" value="UniProtKB-KW"/>
</dbReference>
<evidence type="ECO:0000313" key="9">
    <source>
        <dbReference type="EMBL" id="UYL95515.1"/>
    </source>
</evidence>
<feature type="compositionally biased region" description="Basic and acidic residues" evidence="7">
    <location>
        <begin position="2850"/>
        <end position="2863"/>
    </location>
</feature>
<feature type="compositionally biased region" description="Low complexity" evidence="7">
    <location>
        <begin position="631"/>
        <end position="651"/>
    </location>
</feature>
<feature type="region of interest" description="Disordered" evidence="7">
    <location>
        <begin position="2842"/>
        <end position="2863"/>
    </location>
</feature>
<feature type="domain" description="RdRp catalytic" evidence="8">
    <location>
        <begin position="1290"/>
        <end position="1478"/>
    </location>
</feature>
<dbReference type="GO" id="GO:0006351">
    <property type="term" value="P:DNA-templated transcription"/>
    <property type="evidence" value="ECO:0007669"/>
    <property type="project" value="InterPro"/>
</dbReference>
<protein>
    <recommendedName>
        <fullName evidence="2">RNA-directed RNA polymerase L</fullName>
        <ecNumber evidence="1">2.7.7.48</ecNumber>
    </recommendedName>
    <alternativeName>
        <fullName evidence="4">Large structural protein</fullName>
    </alternativeName>
    <alternativeName>
        <fullName evidence="6">Replicase</fullName>
    </alternativeName>
    <alternativeName>
        <fullName evidence="5">Transcriptase</fullName>
    </alternativeName>
</protein>
<evidence type="ECO:0000256" key="1">
    <source>
        <dbReference type="ARBA" id="ARBA00012494"/>
    </source>
</evidence>
<reference evidence="9" key="1">
    <citation type="submission" date="2022-05" db="EMBL/GenBank/DDBJ databases">
        <authorList>
            <person name="Cao W."/>
            <person name="Jia N."/>
            <person name="Lam T.T.-Y."/>
            <person name="Ni X."/>
            <person name="Liu J."/>
        </authorList>
    </citation>
    <scope>NUCLEOTIDE SEQUENCE</scope>
    <source>
        <strain evidence="9">TIGMIC 1</strain>
    </source>
</reference>
<accession>A0A9E7V283</accession>
<dbReference type="GO" id="GO:0039694">
    <property type="term" value="P:viral RNA genome replication"/>
    <property type="evidence" value="ECO:0007669"/>
    <property type="project" value="InterPro"/>
</dbReference>
<dbReference type="InterPro" id="IPR007322">
    <property type="entry name" value="RNA_pol_bunyavir"/>
</dbReference>
<dbReference type="Pfam" id="PF04196">
    <property type="entry name" value="Bunya_RdRp"/>
    <property type="match status" value="2"/>
</dbReference>